<evidence type="ECO:0000313" key="1">
    <source>
        <dbReference type="EMBL" id="KAK3772921.1"/>
    </source>
</evidence>
<accession>A0AAE1DJH4</accession>
<sequence length="109" mass="12078">MACAMSSSSGRVSLRSYASSNGSAYSRMPPSSPSSGALCDWMVTSNPHYRSMSSCGQITRRRRYRSSSRSRKLEHIQENLEPIRIDTILAPTLFVLVVATIKALSRIIH</sequence>
<dbReference type="Proteomes" id="UP001283361">
    <property type="component" value="Unassembled WGS sequence"/>
</dbReference>
<gene>
    <name evidence="1" type="ORF">RRG08_029839</name>
</gene>
<name>A0AAE1DJH4_9GAST</name>
<reference evidence="1" key="1">
    <citation type="journal article" date="2023" name="G3 (Bethesda)">
        <title>A reference genome for the long-term kleptoplast-retaining sea slug Elysia crispata morphotype clarki.</title>
        <authorList>
            <person name="Eastman K.E."/>
            <person name="Pendleton A.L."/>
            <person name="Shaikh M.A."/>
            <person name="Suttiyut T."/>
            <person name="Ogas R."/>
            <person name="Tomko P."/>
            <person name="Gavelis G."/>
            <person name="Widhalm J.R."/>
            <person name="Wisecaver J.H."/>
        </authorList>
    </citation>
    <scope>NUCLEOTIDE SEQUENCE</scope>
    <source>
        <strain evidence="1">ECLA1</strain>
    </source>
</reference>
<dbReference type="AlphaFoldDB" id="A0AAE1DJH4"/>
<evidence type="ECO:0000313" key="2">
    <source>
        <dbReference type="Proteomes" id="UP001283361"/>
    </source>
</evidence>
<protein>
    <submittedName>
        <fullName evidence="1">Uncharacterized protein</fullName>
    </submittedName>
</protein>
<keyword evidence="2" id="KW-1185">Reference proteome</keyword>
<comment type="caution">
    <text evidence="1">The sequence shown here is derived from an EMBL/GenBank/DDBJ whole genome shotgun (WGS) entry which is preliminary data.</text>
</comment>
<organism evidence="1 2">
    <name type="scientific">Elysia crispata</name>
    <name type="common">lettuce slug</name>
    <dbReference type="NCBI Taxonomy" id="231223"/>
    <lineage>
        <taxon>Eukaryota</taxon>
        <taxon>Metazoa</taxon>
        <taxon>Spiralia</taxon>
        <taxon>Lophotrochozoa</taxon>
        <taxon>Mollusca</taxon>
        <taxon>Gastropoda</taxon>
        <taxon>Heterobranchia</taxon>
        <taxon>Euthyneura</taxon>
        <taxon>Panpulmonata</taxon>
        <taxon>Sacoglossa</taxon>
        <taxon>Placobranchoidea</taxon>
        <taxon>Plakobranchidae</taxon>
        <taxon>Elysia</taxon>
    </lineage>
</organism>
<proteinExistence type="predicted"/>
<dbReference type="EMBL" id="JAWDGP010003587">
    <property type="protein sequence ID" value="KAK3772921.1"/>
    <property type="molecule type" value="Genomic_DNA"/>
</dbReference>